<evidence type="ECO:0000313" key="4">
    <source>
        <dbReference type="Proteomes" id="UP000241405"/>
    </source>
</evidence>
<evidence type="ECO:0000256" key="1">
    <source>
        <dbReference type="SAM" id="Phobius"/>
    </source>
</evidence>
<proteinExistence type="predicted"/>
<name>A0A2T3JTV3_PHOPO</name>
<gene>
    <name evidence="3" type="ORF">C9J18_08750</name>
    <name evidence="2" type="ORF">CTM96_07690</name>
</gene>
<organism evidence="3 5">
    <name type="scientific">Photobacterium phosphoreum</name>
    <dbReference type="NCBI Taxonomy" id="659"/>
    <lineage>
        <taxon>Bacteria</taxon>
        <taxon>Pseudomonadati</taxon>
        <taxon>Pseudomonadota</taxon>
        <taxon>Gammaproteobacteria</taxon>
        <taxon>Vibrionales</taxon>
        <taxon>Vibrionaceae</taxon>
        <taxon>Photobacterium</taxon>
    </lineage>
</organism>
<protein>
    <submittedName>
        <fullName evidence="3">DUF1365 domain-containing protein</fullName>
    </submittedName>
</protein>
<dbReference type="Proteomes" id="UP000241618">
    <property type="component" value="Unassembled WGS sequence"/>
</dbReference>
<dbReference type="InterPro" id="IPR010775">
    <property type="entry name" value="DUF1365"/>
</dbReference>
<dbReference type="Proteomes" id="UP000241405">
    <property type="component" value="Unassembled WGS sequence"/>
</dbReference>
<dbReference type="AlphaFoldDB" id="A0A2T3JTV3"/>
<evidence type="ECO:0000313" key="2">
    <source>
        <dbReference type="EMBL" id="PSU25983.1"/>
    </source>
</evidence>
<evidence type="ECO:0000313" key="5">
    <source>
        <dbReference type="Proteomes" id="UP000241618"/>
    </source>
</evidence>
<keyword evidence="1" id="KW-1133">Transmembrane helix</keyword>
<keyword evidence="4" id="KW-1185">Reference proteome</keyword>
<keyword evidence="1" id="KW-0472">Membrane</keyword>
<comment type="caution">
    <text evidence="3">The sequence shown here is derived from an EMBL/GenBank/DDBJ whole genome shotgun (WGS) entry which is preliminary data.</text>
</comment>
<dbReference type="EMBL" id="PYMP01000006">
    <property type="protein sequence ID" value="PSU52627.1"/>
    <property type="molecule type" value="Genomic_DNA"/>
</dbReference>
<dbReference type="EMBL" id="PYMO01000005">
    <property type="protein sequence ID" value="PSU25983.1"/>
    <property type="molecule type" value="Genomic_DNA"/>
</dbReference>
<sequence>MVKIMRITNSGIYSGHVRHRRFTPVLHRFRYSMFMVYLDVDEIDALCDKVTGFGRAWFHFARFRRQDYIDGAKDINQAVKDKIHALTGKRIDGKVSMLCHLRYGGLYFSPLNVYYVFDQQGVWQYVLAEVSNTPWNQRHYYAIPAKQYWQQKHFIDDKAFHVSPFNPMDQDYVWQLSQPDSIVNVHLEVHSKKDSFHRDGEIISNKNSNHNTECHNSGHHNGSHHKVNATKVFDATLAMQKQPFTTTTLLRHLLITPIMTIKVVVGIYWQAFKLWRKGAPIYDHPNHHNK</sequence>
<dbReference type="PANTHER" id="PTHR33973:SF4">
    <property type="entry name" value="OS07G0153300 PROTEIN"/>
    <property type="match status" value="1"/>
</dbReference>
<feature type="transmembrane region" description="Helical" evidence="1">
    <location>
        <begin position="249"/>
        <end position="269"/>
    </location>
</feature>
<evidence type="ECO:0000313" key="3">
    <source>
        <dbReference type="EMBL" id="PSU52627.1"/>
    </source>
</evidence>
<dbReference type="Pfam" id="PF07103">
    <property type="entry name" value="DUF1365"/>
    <property type="match status" value="1"/>
</dbReference>
<accession>A0A2T3JTV3</accession>
<keyword evidence="1" id="KW-0812">Transmembrane</keyword>
<dbReference type="PANTHER" id="PTHR33973">
    <property type="entry name" value="OS07G0153300 PROTEIN"/>
    <property type="match status" value="1"/>
</dbReference>
<reference evidence="4 5" key="1">
    <citation type="submission" date="2018-03" db="EMBL/GenBank/DDBJ databases">
        <title>Whole genome sequencing of Histamine producing bacteria.</title>
        <authorList>
            <person name="Butler K."/>
        </authorList>
    </citation>
    <scope>NUCLEOTIDE SEQUENCE [LARGE SCALE GENOMIC DNA]</scope>
    <source>
        <strain evidence="3 5">FS-6.1</strain>
        <strain evidence="2 4">FS-6.2</strain>
    </source>
</reference>